<reference evidence="3 4" key="1">
    <citation type="submission" date="2019-05" db="EMBL/GenBank/DDBJ databases">
        <title>Another draft genome of Portunus trituberculatus and its Hox gene families provides insights of decapod evolution.</title>
        <authorList>
            <person name="Jeong J.-H."/>
            <person name="Song I."/>
            <person name="Kim S."/>
            <person name="Choi T."/>
            <person name="Kim D."/>
            <person name="Ryu S."/>
            <person name="Kim W."/>
        </authorList>
    </citation>
    <scope>NUCLEOTIDE SEQUENCE [LARGE SCALE GENOMIC DNA]</scope>
    <source>
        <tissue evidence="3">Muscle</tissue>
    </source>
</reference>
<accession>A0A5B7I040</accession>
<sequence>MAAKTHTLPKQSQRGAGMALAVVLLLLQAGRGSGSELPDRECCDSAPPPPPHYHTVTSTTTSTTPQPPAYGKREHRCRERGKILHISPRRRECLTATRLGEAFMGLCCELR</sequence>
<organism evidence="3 4">
    <name type="scientific">Portunus trituberculatus</name>
    <name type="common">Swimming crab</name>
    <name type="synonym">Neptunus trituberculatus</name>
    <dbReference type="NCBI Taxonomy" id="210409"/>
    <lineage>
        <taxon>Eukaryota</taxon>
        <taxon>Metazoa</taxon>
        <taxon>Ecdysozoa</taxon>
        <taxon>Arthropoda</taxon>
        <taxon>Crustacea</taxon>
        <taxon>Multicrustacea</taxon>
        <taxon>Malacostraca</taxon>
        <taxon>Eumalacostraca</taxon>
        <taxon>Eucarida</taxon>
        <taxon>Decapoda</taxon>
        <taxon>Pleocyemata</taxon>
        <taxon>Brachyura</taxon>
        <taxon>Eubrachyura</taxon>
        <taxon>Portunoidea</taxon>
        <taxon>Portunidae</taxon>
        <taxon>Portuninae</taxon>
        <taxon>Portunus</taxon>
    </lineage>
</organism>
<evidence type="ECO:0000313" key="3">
    <source>
        <dbReference type="EMBL" id="MPC75485.1"/>
    </source>
</evidence>
<proteinExistence type="predicted"/>
<keyword evidence="4" id="KW-1185">Reference proteome</keyword>
<evidence type="ECO:0000256" key="2">
    <source>
        <dbReference type="SAM" id="SignalP"/>
    </source>
</evidence>
<feature type="region of interest" description="Disordered" evidence="1">
    <location>
        <begin position="36"/>
        <end position="75"/>
    </location>
</feature>
<gene>
    <name evidence="3" type="ORF">E2C01_069875</name>
</gene>
<evidence type="ECO:0000313" key="4">
    <source>
        <dbReference type="Proteomes" id="UP000324222"/>
    </source>
</evidence>
<name>A0A5B7I040_PORTR</name>
<dbReference type="Proteomes" id="UP000324222">
    <property type="component" value="Unassembled WGS sequence"/>
</dbReference>
<comment type="caution">
    <text evidence="3">The sequence shown here is derived from an EMBL/GenBank/DDBJ whole genome shotgun (WGS) entry which is preliminary data.</text>
</comment>
<dbReference type="EMBL" id="VSRR010041241">
    <property type="protein sequence ID" value="MPC75485.1"/>
    <property type="molecule type" value="Genomic_DNA"/>
</dbReference>
<dbReference type="AlphaFoldDB" id="A0A5B7I040"/>
<feature type="signal peptide" evidence="2">
    <location>
        <begin position="1"/>
        <end position="34"/>
    </location>
</feature>
<feature type="compositionally biased region" description="Low complexity" evidence="1">
    <location>
        <begin position="53"/>
        <end position="64"/>
    </location>
</feature>
<protein>
    <submittedName>
        <fullName evidence="3">Uncharacterized protein</fullName>
    </submittedName>
</protein>
<keyword evidence="2" id="KW-0732">Signal</keyword>
<evidence type="ECO:0000256" key="1">
    <source>
        <dbReference type="SAM" id="MobiDB-lite"/>
    </source>
</evidence>
<feature type="chain" id="PRO_5023081731" evidence="2">
    <location>
        <begin position="35"/>
        <end position="111"/>
    </location>
</feature>